<evidence type="ECO:0008006" key="3">
    <source>
        <dbReference type="Google" id="ProtNLM"/>
    </source>
</evidence>
<dbReference type="InterPro" id="IPR011042">
    <property type="entry name" value="6-blade_b-propeller_TolB-like"/>
</dbReference>
<dbReference type="GO" id="GO:0016787">
    <property type="term" value="F:hydrolase activity"/>
    <property type="evidence" value="ECO:0000318"/>
    <property type="project" value="GO_Central"/>
</dbReference>
<dbReference type="Gene3D" id="2.120.10.30">
    <property type="entry name" value="TolB, C-terminal domain"/>
    <property type="match status" value="2"/>
</dbReference>
<dbReference type="Proteomes" id="UP000011116">
    <property type="component" value="Chromosome 5H"/>
</dbReference>
<dbReference type="SUPFAM" id="SSF63829">
    <property type="entry name" value="Calcium-dependent phosphotriesterase"/>
    <property type="match status" value="1"/>
</dbReference>
<protein>
    <recommendedName>
        <fullName evidence="3">Strictosidine synthase conserved region domain-containing protein</fullName>
    </recommendedName>
</protein>
<organism evidence="1 2">
    <name type="scientific">Hordeum vulgare subsp. vulgare</name>
    <name type="common">Domesticated barley</name>
    <dbReference type="NCBI Taxonomy" id="112509"/>
    <lineage>
        <taxon>Eukaryota</taxon>
        <taxon>Viridiplantae</taxon>
        <taxon>Streptophyta</taxon>
        <taxon>Embryophyta</taxon>
        <taxon>Tracheophyta</taxon>
        <taxon>Spermatophyta</taxon>
        <taxon>Magnoliopsida</taxon>
        <taxon>Liliopsida</taxon>
        <taxon>Poales</taxon>
        <taxon>Poaceae</taxon>
        <taxon>BOP clade</taxon>
        <taxon>Pooideae</taxon>
        <taxon>Triticodae</taxon>
        <taxon>Triticeae</taxon>
        <taxon>Hordeinae</taxon>
        <taxon>Hordeum</taxon>
    </lineage>
</organism>
<accession>A0A8I6XN91</accession>
<name>A0A8I6XN91_HORVV</name>
<proteinExistence type="predicted"/>
<keyword evidence="2" id="KW-1185">Reference proteome</keyword>
<dbReference type="AlphaFoldDB" id="A0A8I6XN91"/>
<dbReference type="Gramene" id="HORVU.MOREX.r2.5HG0355430.1">
    <property type="protein sequence ID" value="HORVU.MOREX.r2.5HG0355430.1"/>
    <property type="gene ID" value="HORVU.MOREX.r2.5HG0355430"/>
</dbReference>
<dbReference type="Gramene" id="HORVU.MOREX.r3.5HG0427880.1">
    <property type="protein sequence ID" value="HORVU.MOREX.r3.5HG0427880.1"/>
    <property type="gene ID" value="HORVU.MOREX.r3.5HG0427880"/>
</dbReference>
<dbReference type="PANTHER" id="PTHR10426">
    <property type="entry name" value="STRICTOSIDINE SYNTHASE-RELATED"/>
    <property type="match status" value="1"/>
</dbReference>
<evidence type="ECO:0000313" key="2">
    <source>
        <dbReference type="Proteomes" id="UP000011116"/>
    </source>
</evidence>
<reference evidence="1" key="2">
    <citation type="submission" date="2020-10" db="EMBL/GenBank/DDBJ databases">
        <authorList>
            <person name="Scholz U."/>
            <person name="Mascher M."/>
            <person name="Fiebig A."/>
        </authorList>
    </citation>
    <scope>NUCLEOTIDE SEQUENCE [LARGE SCALE GENOMIC DNA]</scope>
    <source>
        <strain evidence="1">cv. Morex</strain>
    </source>
</reference>
<sequence length="205" mass="22126">MCTVPVAPSQDTEGLCGRPLGLAFHRKSGDLYIADAYKVLMRVGPDGGEVEVLATSAGGVPFNFVNDIDIDQATCDVYFTDNSVTFNTEIMMNADGEAAKVRRGDEAGDIAQGRLAVPQRRRDLPGYPDNVRRDEKGGYWVVLNQYKGRPGATAAPLKHLVGVRLDGGCVEVEELTAAKGVTLNEVPERKGQLWLGSVELDYIVA</sequence>
<dbReference type="EnsemblPlants" id="HORVU.MOREX.r3.5HG0427880.1">
    <property type="protein sequence ID" value="HORVU.MOREX.r3.5HG0427880.1"/>
    <property type="gene ID" value="HORVU.MOREX.r3.5HG0427880"/>
</dbReference>
<dbReference type="PANTHER" id="PTHR10426:SF62">
    <property type="entry name" value="OS08G0175000 PROTEIN"/>
    <property type="match status" value="1"/>
</dbReference>
<dbReference type="SMR" id="A0A8I6XN91"/>
<evidence type="ECO:0000313" key="1">
    <source>
        <dbReference type="EnsemblPlants" id="HORVU.MOREX.r3.5HG0427880.1"/>
    </source>
</evidence>
<reference evidence="2" key="1">
    <citation type="journal article" date="2012" name="Nature">
        <title>A physical, genetic and functional sequence assembly of the barley genome.</title>
        <authorList>
            <consortium name="The International Barley Genome Sequencing Consortium"/>
            <person name="Mayer K.F."/>
            <person name="Waugh R."/>
            <person name="Brown J.W."/>
            <person name="Schulman A."/>
            <person name="Langridge P."/>
            <person name="Platzer M."/>
            <person name="Fincher G.B."/>
            <person name="Muehlbauer G.J."/>
            <person name="Sato K."/>
            <person name="Close T.J."/>
            <person name="Wise R.P."/>
            <person name="Stein N."/>
        </authorList>
    </citation>
    <scope>NUCLEOTIDE SEQUENCE [LARGE SCALE GENOMIC DNA]</scope>
    <source>
        <strain evidence="2">cv. Morex</strain>
    </source>
</reference>
<reference evidence="1" key="3">
    <citation type="submission" date="2022-01" db="UniProtKB">
        <authorList>
            <consortium name="EnsemblPlants"/>
        </authorList>
    </citation>
    <scope>IDENTIFICATION</scope>
    <source>
        <strain evidence="1">subsp. vulgare</strain>
    </source>
</reference>